<proteinExistence type="predicted"/>
<dbReference type="InterPro" id="IPR023214">
    <property type="entry name" value="HAD_sf"/>
</dbReference>
<dbReference type="PANTHER" id="PTHR46470">
    <property type="entry name" value="N-ACYLNEURAMINATE-9-PHOSPHATASE"/>
    <property type="match status" value="1"/>
</dbReference>
<comment type="cofactor">
    <cofactor evidence="1">
        <name>Mg(2+)</name>
        <dbReference type="ChEBI" id="CHEBI:18420"/>
    </cofactor>
</comment>
<dbReference type="SFLD" id="SFLDG01129">
    <property type="entry name" value="C1.5:_HAD__Beta-PGM__Phosphata"/>
    <property type="match status" value="1"/>
</dbReference>
<dbReference type="PRINTS" id="PR00413">
    <property type="entry name" value="HADHALOGNASE"/>
</dbReference>
<dbReference type="SUPFAM" id="SSF56784">
    <property type="entry name" value="HAD-like"/>
    <property type="match status" value="1"/>
</dbReference>
<evidence type="ECO:0000313" key="4">
    <source>
        <dbReference type="EMBL" id="KAB8186974.1"/>
    </source>
</evidence>
<dbReference type="Pfam" id="PF00702">
    <property type="entry name" value="Hydrolase"/>
    <property type="match status" value="1"/>
</dbReference>
<dbReference type="NCBIfam" id="TIGR01549">
    <property type="entry name" value="HAD-SF-IA-v1"/>
    <property type="match status" value="1"/>
</dbReference>
<sequence length="251" mass="27737">MWGMILKAFPEVSAAVRGRTVAIEPLVSKIGCVQRLALFDLDRTLIDLDAAFRRWAEEFAERHRLDAEGLTWLVSQDQETHPHREVFFSKVRERFALAESVEELWVDYRRRMPHLVQCYPGVLAGLAELRAAGWRVGIVTNGMADNQLGKLRRTGLAVAVDGYAVSGVEGIRKPERGLFEIAAQRCGANLAEGGWIVGDNLVADIAGGQAAGLRGIWVDRGTWPGHEHRADHVVTAVAEAIAIMRDMHQPG</sequence>
<dbReference type="Gene3D" id="1.20.120.710">
    <property type="entry name" value="Haloacid dehalogenase hydrolase-like domain"/>
    <property type="match status" value="1"/>
</dbReference>
<dbReference type="InterPro" id="IPR036412">
    <property type="entry name" value="HAD-like_sf"/>
</dbReference>
<gene>
    <name evidence="4" type="ORF">FH608_046675</name>
</gene>
<organism evidence="4 5">
    <name type="scientific">Nonomuraea phyllanthi</name>
    <dbReference type="NCBI Taxonomy" id="2219224"/>
    <lineage>
        <taxon>Bacteria</taxon>
        <taxon>Bacillati</taxon>
        <taxon>Actinomycetota</taxon>
        <taxon>Actinomycetes</taxon>
        <taxon>Streptosporangiales</taxon>
        <taxon>Streptosporangiaceae</taxon>
        <taxon>Nonomuraea</taxon>
    </lineage>
</organism>
<keyword evidence="2 4" id="KW-0378">Hydrolase</keyword>
<accession>A0A5C4V7J8</accession>
<dbReference type="OrthoDB" id="3680851at2"/>
<dbReference type="InterPro" id="IPR006439">
    <property type="entry name" value="HAD-SF_hydro_IA"/>
</dbReference>
<name>A0A5C4V7J8_9ACTN</name>
<dbReference type="GO" id="GO:0044281">
    <property type="term" value="P:small molecule metabolic process"/>
    <property type="evidence" value="ECO:0007669"/>
    <property type="project" value="UniProtKB-ARBA"/>
</dbReference>
<dbReference type="Gene3D" id="3.40.50.1000">
    <property type="entry name" value="HAD superfamily/HAD-like"/>
    <property type="match status" value="1"/>
</dbReference>
<evidence type="ECO:0000256" key="1">
    <source>
        <dbReference type="ARBA" id="ARBA00001946"/>
    </source>
</evidence>
<comment type="caution">
    <text evidence="4">The sequence shown here is derived from an EMBL/GenBank/DDBJ whole genome shotgun (WGS) entry which is preliminary data.</text>
</comment>
<dbReference type="Proteomes" id="UP000312512">
    <property type="component" value="Unassembled WGS sequence"/>
</dbReference>
<keyword evidence="3" id="KW-0460">Magnesium</keyword>
<dbReference type="AlphaFoldDB" id="A0A5C4V7J8"/>
<dbReference type="SFLD" id="SFLDS00003">
    <property type="entry name" value="Haloacid_Dehalogenase"/>
    <property type="match status" value="1"/>
</dbReference>
<keyword evidence="5" id="KW-1185">Reference proteome</keyword>
<dbReference type="GO" id="GO:0016787">
    <property type="term" value="F:hydrolase activity"/>
    <property type="evidence" value="ECO:0007669"/>
    <property type="project" value="UniProtKB-KW"/>
</dbReference>
<reference evidence="4 5" key="1">
    <citation type="submission" date="2019-10" db="EMBL/GenBank/DDBJ databases">
        <title>Nonomuraea sp. nov., isolated from Phyllanthus amarus.</title>
        <authorList>
            <person name="Klykleung N."/>
            <person name="Tanasupawat S."/>
        </authorList>
    </citation>
    <scope>NUCLEOTIDE SEQUENCE [LARGE SCALE GENOMIC DNA]</scope>
    <source>
        <strain evidence="4 5">PA1-10</strain>
    </source>
</reference>
<dbReference type="EMBL" id="VDLX02000028">
    <property type="protein sequence ID" value="KAB8186974.1"/>
    <property type="molecule type" value="Genomic_DNA"/>
</dbReference>
<dbReference type="InterPro" id="IPR051400">
    <property type="entry name" value="HAD-like_hydrolase"/>
</dbReference>
<evidence type="ECO:0000256" key="3">
    <source>
        <dbReference type="ARBA" id="ARBA00022842"/>
    </source>
</evidence>
<evidence type="ECO:0000256" key="2">
    <source>
        <dbReference type="ARBA" id="ARBA00022801"/>
    </source>
</evidence>
<evidence type="ECO:0000313" key="5">
    <source>
        <dbReference type="Proteomes" id="UP000312512"/>
    </source>
</evidence>
<protein>
    <submittedName>
        <fullName evidence="4">HAD-IA family hydrolase</fullName>
    </submittedName>
</protein>